<dbReference type="EMBL" id="JAGTJR010000009">
    <property type="protein sequence ID" value="KAH7054484.1"/>
    <property type="molecule type" value="Genomic_DNA"/>
</dbReference>
<evidence type="ECO:0000313" key="3">
    <source>
        <dbReference type="EMBL" id="KAH7054484.1"/>
    </source>
</evidence>
<dbReference type="Pfam" id="PF01544">
    <property type="entry name" value="CorA"/>
    <property type="match status" value="1"/>
</dbReference>
<feature type="transmembrane region" description="Helical" evidence="2">
    <location>
        <begin position="1412"/>
        <end position="1432"/>
    </location>
</feature>
<sequence length="1651" mass="190042">MTSEDPDDKPPPIEWQDAPGESDDYFQNFIAYDKLECKPTAEELNTEIPEHDDRSEHKSTSEEPVTKIPVSDDRLQYKSIPERLVTRIPESFPEKARNRRSYISFGSEGTTASVNAYGNIMQISRYLGYGRSGFFSADQRGTSNPYYVDSRKEELMKLAKDPFTGFRLDLQQAFDGLLDYEQCKPSVKFIHDRWPWFSIQDAREHEDIPRPKGQEGHKSDKRMQEKDATHATTFSVQYFCHNGTIFQRHLLEFDKARFPNPDLSRLRFDAAVCIRNLDFVDNPDFNNDDEPPYRSGPNHRSLTVVHKMNRNTAADMGIDKKEYSKRSGPKAAALIITPFTEGRAQKVRQMGDADRSWYIELDKEAETAIMKLGKLDITLAYRLQLLEEDQKWKNSTVPGHRMTSVGEAMSLESSLFRRIVFSRNEHLDFVIRRNLEYILSVCSVPILESPVLGHTDEVVDSLAVALTCGDISGHRVSTRASVSAFMFLHSMLKYLTPNAQSLRPYLVNPTKCACGDQQNACDECKGVKPYLDHVCKRIEVTLSGHVKWICIRTRGNEGGFSPHYWPTGEYITNLTWLPSASLVDTPLQLLKIFWFETSSLLPSQKRELQDKIRPWVSRLDKTNNRGSYAFSIDPDHSSEKFKFADHVLICLAIRCVECLDLGSEMSSTPEENLGHAEDPKAFHIFNTYSFKEVRRNVLKRFTAQGPITKQRMLATRRTPRESRFLLHSKDTILFHIMDLRLDGGGGQESLKSTQFFQKEGKLPQQRKKDKGSREADGTWKYIDDRWKATVDAQAYHDEYQNLDWEKPLWYALTFILACERRRINKSSIDETLRFTASVLLGGSSMSGLFAGLLDEDQEPIPFMDERDQDNFWHAVFETPYILWTYGRDYFDAQWAREKEHQSSPDGTGDPTGVKQGLLVSNIGETAVQFKDTGRIGQIITKSEPFVNFSTFIDQKGLVEVSDDWLQAGPVALDFGFRPDFSTLMHLSCDESDKVITAGLKAYKRPTSNFIPGEERGMVIDVPKGSDGDEIRACQQDTNDGIMKFLQRRRTVQFAKKRIIWLANGNKETALLCYFASPEPERENMSHFFDRHASHEKYFFDGATAALNEWETEIHFSFFKLIQCKKEDVKETFQKINNGISSLSFLKLGERREDVGSSQETVFLHSTMSFRLVGDFFDRFWTCHFLDPGQSKQQSLQARLSKFHHTVLKNSKKNPWQQRKVLELLLFNEMLESLHDNTHSILEWVKHQVLKPPKLENIPRSDLGEDITTTRLLQDKSVMEASMPLNPLAEAFHGGYQLLKQGTSENYFSIIESWRLFEQLLQALEDDLSGNIERIDQWNKREEDRKSERPRWTRNDEKRYRTAITKVTVLNDRRVRDIVRLRATIKAFRESLPDRLESIRSDISFRGSENINLFTYVTVVFLPLGFATGVFSMSNAPSRQTLVSMIELALIAMAITIFALANVKTTGKTLVRPVILAFREINDILLHPPLRILQSFVQDYMLVVALYLFSRFVWFFFRFVLLPLTPLHEQNTLRSPEMHWYQSSGLEKLWGSLKIPKRAILELWMFDPVKEAKEDYIQMIKEKRAKGLSVLVKEIARSGLKAHPDAKDGVTGFFRRRRSGRRQMDEELGHVPRAVTSTASSVAPSVHMRRSI</sequence>
<evidence type="ECO:0000256" key="2">
    <source>
        <dbReference type="SAM" id="Phobius"/>
    </source>
</evidence>
<feature type="transmembrane region" description="Helical" evidence="2">
    <location>
        <begin position="1444"/>
        <end position="1462"/>
    </location>
</feature>
<keyword evidence="2" id="KW-0472">Membrane</keyword>
<evidence type="ECO:0000313" key="4">
    <source>
        <dbReference type="Proteomes" id="UP000774617"/>
    </source>
</evidence>
<feature type="region of interest" description="Disordered" evidence="1">
    <location>
        <begin position="755"/>
        <end position="774"/>
    </location>
</feature>
<feature type="compositionally biased region" description="Basic and acidic residues" evidence="1">
    <location>
        <begin position="48"/>
        <end position="70"/>
    </location>
</feature>
<feature type="region of interest" description="Disordered" evidence="1">
    <location>
        <begin position="41"/>
        <end position="70"/>
    </location>
</feature>
<accession>A0ABQ8GFR7</accession>
<feature type="transmembrane region" description="Helical" evidence="2">
    <location>
        <begin position="1499"/>
        <end position="1520"/>
    </location>
</feature>
<dbReference type="Proteomes" id="UP000774617">
    <property type="component" value="Unassembled WGS sequence"/>
</dbReference>
<comment type="caution">
    <text evidence="3">The sequence shown here is derived from an EMBL/GenBank/DDBJ whole genome shotgun (WGS) entry which is preliminary data.</text>
</comment>
<evidence type="ECO:0008006" key="5">
    <source>
        <dbReference type="Google" id="ProtNLM"/>
    </source>
</evidence>
<dbReference type="Gene3D" id="1.20.58.340">
    <property type="entry name" value="Magnesium transport protein CorA, transmembrane region"/>
    <property type="match status" value="1"/>
</dbReference>
<reference evidence="3 4" key="1">
    <citation type="journal article" date="2021" name="Nat. Commun.">
        <title>Genetic determinants of endophytism in the Arabidopsis root mycobiome.</title>
        <authorList>
            <person name="Mesny F."/>
            <person name="Miyauchi S."/>
            <person name="Thiergart T."/>
            <person name="Pickel B."/>
            <person name="Atanasova L."/>
            <person name="Karlsson M."/>
            <person name="Huettel B."/>
            <person name="Barry K.W."/>
            <person name="Haridas S."/>
            <person name="Chen C."/>
            <person name="Bauer D."/>
            <person name="Andreopoulos W."/>
            <person name="Pangilinan J."/>
            <person name="LaButti K."/>
            <person name="Riley R."/>
            <person name="Lipzen A."/>
            <person name="Clum A."/>
            <person name="Drula E."/>
            <person name="Henrissat B."/>
            <person name="Kohler A."/>
            <person name="Grigoriev I.V."/>
            <person name="Martin F.M."/>
            <person name="Hacquard S."/>
        </authorList>
    </citation>
    <scope>NUCLEOTIDE SEQUENCE [LARGE SCALE GENOMIC DNA]</scope>
    <source>
        <strain evidence="3 4">MPI-SDFR-AT-0080</strain>
    </source>
</reference>
<organism evidence="3 4">
    <name type="scientific">Macrophomina phaseolina</name>
    <dbReference type="NCBI Taxonomy" id="35725"/>
    <lineage>
        <taxon>Eukaryota</taxon>
        <taxon>Fungi</taxon>
        <taxon>Dikarya</taxon>
        <taxon>Ascomycota</taxon>
        <taxon>Pezizomycotina</taxon>
        <taxon>Dothideomycetes</taxon>
        <taxon>Dothideomycetes incertae sedis</taxon>
        <taxon>Botryosphaeriales</taxon>
        <taxon>Botryosphaeriaceae</taxon>
        <taxon>Macrophomina</taxon>
    </lineage>
</organism>
<keyword evidence="2" id="KW-1133">Transmembrane helix</keyword>
<protein>
    <recommendedName>
        <fullName evidence="5">Mg2+ transporter protein CorA-like/Zinc transport protein ZntB</fullName>
    </recommendedName>
</protein>
<gene>
    <name evidence="3" type="ORF">B0J12DRAFT_657868</name>
</gene>
<evidence type="ECO:0000256" key="1">
    <source>
        <dbReference type="SAM" id="MobiDB-lite"/>
    </source>
</evidence>
<dbReference type="InterPro" id="IPR002523">
    <property type="entry name" value="MgTranspt_CorA/ZnTranspt_ZntB"/>
</dbReference>
<feature type="region of interest" description="Disordered" evidence="1">
    <location>
        <begin position="205"/>
        <end position="227"/>
    </location>
</feature>
<keyword evidence="2" id="KW-0812">Transmembrane</keyword>
<keyword evidence="4" id="KW-1185">Reference proteome</keyword>
<feature type="region of interest" description="Disordered" evidence="1">
    <location>
        <begin position="1"/>
        <end position="22"/>
    </location>
</feature>
<proteinExistence type="predicted"/>
<name>A0ABQ8GFR7_9PEZI</name>